<protein>
    <submittedName>
        <fullName evidence="1">Uncharacterized protein</fullName>
    </submittedName>
</protein>
<dbReference type="EMBL" id="JACGCM010001289">
    <property type="protein sequence ID" value="KAF6156939.1"/>
    <property type="molecule type" value="Genomic_DNA"/>
</dbReference>
<accession>A0A7J7MPS6</accession>
<dbReference type="PANTHER" id="PTHR46666:SF2">
    <property type="entry name" value="60S RIBOSOMAL L18A-LIKE PROTEIN"/>
    <property type="match status" value="1"/>
</dbReference>
<keyword evidence="2" id="KW-1185">Reference proteome</keyword>
<dbReference type="AlphaFoldDB" id="A0A7J7MPS6"/>
<comment type="caution">
    <text evidence="1">The sequence shown here is derived from an EMBL/GenBank/DDBJ whole genome shotgun (WGS) entry which is preliminary data.</text>
</comment>
<reference evidence="1 2" key="1">
    <citation type="journal article" date="2020" name="IScience">
        <title>Genome Sequencing of the Endangered Kingdonia uniflora (Circaeasteraceae, Ranunculales) Reveals Potential Mechanisms of Evolutionary Specialization.</title>
        <authorList>
            <person name="Sun Y."/>
            <person name="Deng T."/>
            <person name="Zhang A."/>
            <person name="Moore M.J."/>
            <person name="Landis J.B."/>
            <person name="Lin N."/>
            <person name="Zhang H."/>
            <person name="Zhang X."/>
            <person name="Huang J."/>
            <person name="Zhang X."/>
            <person name="Sun H."/>
            <person name="Wang H."/>
        </authorList>
    </citation>
    <scope>NUCLEOTIDE SEQUENCE [LARGE SCALE GENOMIC DNA]</scope>
    <source>
        <strain evidence="1">TB1705</strain>
        <tissue evidence="1">Leaf</tissue>
    </source>
</reference>
<name>A0A7J7MPS6_9MAGN</name>
<organism evidence="1 2">
    <name type="scientific">Kingdonia uniflora</name>
    <dbReference type="NCBI Taxonomy" id="39325"/>
    <lineage>
        <taxon>Eukaryota</taxon>
        <taxon>Viridiplantae</taxon>
        <taxon>Streptophyta</taxon>
        <taxon>Embryophyta</taxon>
        <taxon>Tracheophyta</taxon>
        <taxon>Spermatophyta</taxon>
        <taxon>Magnoliopsida</taxon>
        <taxon>Ranunculales</taxon>
        <taxon>Circaeasteraceae</taxon>
        <taxon>Kingdonia</taxon>
    </lineage>
</organism>
<evidence type="ECO:0000313" key="2">
    <source>
        <dbReference type="Proteomes" id="UP000541444"/>
    </source>
</evidence>
<dbReference type="Proteomes" id="UP000541444">
    <property type="component" value="Unassembled WGS sequence"/>
</dbReference>
<gene>
    <name evidence="1" type="ORF">GIB67_039700</name>
</gene>
<dbReference type="OrthoDB" id="1922941at2759"/>
<dbReference type="PANTHER" id="PTHR46666">
    <property type="entry name" value="60S RIBOSOMAL L18A-LIKE PROTEIN"/>
    <property type="match status" value="1"/>
</dbReference>
<evidence type="ECO:0000313" key="1">
    <source>
        <dbReference type="EMBL" id="KAF6156939.1"/>
    </source>
</evidence>
<sequence length="100" mass="11631">MCIAFDLIGTCLDELEEDYHDVRMQHIDVMRSYIAQVNIEARDAQKMLRLHKLLRSDILASDLEECEKGKRMLIIDVEDYQQGLYDKPLTCFGCGIGWFS</sequence>
<proteinExistence type="predicted"/>